<protein>
    <submittedName>
        <fullName evidence="2">Cu/Ag efflux protein CusF</fullName>
    </submittedName>
</protein>
<evidence type="ECO:0000256" key="1">
    <source>
        <dbReference type="SAM" id="SignalP"/>
    </source>
</evidence>
<organism evidence="2 3">
    <name type="scientific">Polynucleobacter brandtiae</name>
    <dbReference type="NCBI Taxonomy" id="1938816"/>
    <lineage>
        <taxon>Bacteria</taxon>
        <taxon>Pseudomonadati</taxon>
        <taxon>Pseudomonadota</taxon>
        <taxon>Betaproteobacteria</taxon>
        <taxon>Burkholderiales</taxon>
        <taxon>Burkholderiaceae</taxon>
        <taxon>Polynucleobacter</taxon>
    </lineage>
</organism>
<dbReference type="InterPro" id="IPR042230">
    <property type="entry name" value="CusF_sf"/>
</dbReference>
<feature type="signal peptide" evidence="1">
    <location>
        <begin position="1"/>
        <end position="21"/>
    </location>
</feature>
<sequence>MKRMHHVVITALIVLSSTSFAQSNMQSHGMAEMGHGNMAHDQQQATNEYTNGQVKKVNLETNQITIRHEVIKSLDMPPMTMVYIAKNKSITQGVKPGDKIKFTATKNNGKLYITNLINEGSE</sequence>
<reference evidence="2 3" key="1">
    <citation type="submission" date="2017-11" db="EMBL/GenBank/DDBJ databases">
        <title>Genomic Encyclopedia of Type Strains, Phase III (KMG-III): the genomes of soil and plant-associated and newly described type strains.</title>
        <authorList>
            <person name="Whitman W."/>
        </authorList>
    </citation>
    <scope>NUCLEOTIDE SEQUENCE [LARGE SCALE GENOMIC DNA]</scope>
    <source>
        <strain evidence="2 3">UB-Domo-W1</strain>
    </source>
</reference>
<dbReference type="EMBL" id="PGTX01000006">
    <property type="protein sequence ID" value="PJI76680.1"/>
    <property type="molecule type" value="Genomic_DNA"/>
</dbReference>
<feature type="chain" id="PRO_5014676637" evidence="1">
    <location>
        <begin position="22"/>
        <end position="122"/>
    </location>
</feature>
<evidence type="ECO:0000313" key="3">
    <source>
        <dbReference type="Proteomes" id="UP000229366"/>
    </source>
</evidence>
<dbReference type="AlphaFoldDB" id="A0A2M8VIK5"/>
<dbReference type="RefSeq" id="WP_100380191.1">
    <property type="nucleotide sequence ID" value="NZ_CBCSBW010000007.1"/>
</dbReference>
<dbReference type="Proteomes" id="UP000229366">
    <property type="component" value="Unassembled WGS sequence"/>
</dbReference>
<dbReference type="OrthoDB" id="9180744at2"/>
<evidence type="ECO:0000313" key="2">
    <source>
        <dbReference type="EMBL" id="PJI76680.1"/>
    </source>
</evidence>
<comment type="caution">
    <text evidence="2">The sequence shown here is derived from an EMBL/GenBank/DDBJ whole genome shotgun (WGS) entry which is preliminary data.</text>
</comment>
<accession>A0A2M8VIK5</accession>
<proteinExistence type="predicted"/>
<dbReference type="InterPro" id="IPR021647">
    <property type="entry name" value="CusF_Ec"/>
</dbReference>
<keyword evidence="1" id="KW-0732">Signal</keyword>
<dbReference type="Gene3D" id="2.40.50.320">
    <property type="entry name" value="Copper binding periplasmic protein CusF"/>
    <property type="match status" value="1"/>
</dbReference>
<keyword evidence="3" id="KW-1185">Reference proteome</keyword>
<name>A0A2M8VIK5_9BURK</name>
<dbReference type="Pfam" id="PF11604">
    <property type="entry name" value="CusF_Ec"/>
    <property type="match status" value="1"/>
</dbReference>
<gene>
    <name evidence="2" type="ORF">B0G85_1884</name>
</gene>